<dbReference type="OrthoDB" id="1938039at2759"/>
<sequence>MEAEGGEREGGKQTLLSDDEGCEKERETPGSDAACGCACSAETQALRVHNERLSALNSVLLANMSSLYKTAKEELKRRDVMLEEKDNAIAQLQRDIQSLKDQLPTLHVPHRRAA</sequence>
<dbReference type="RefSeq" id="XP_003882100.1">
    <property type="nucleotide sequence ID" value="XM_003882051.1"/>
</dbReference>
<keyword evidence="4" id="KW-1185">Reference proteome</keyword>
<name>F0VEC4_NEOCL</name>
<gene>
    <name evidence="3" type="ORF">BN1204_018580</name>
    <name evidence="2" type="ORF">NCLIV_018580</name>
</gene>
<reference evidence="4" key="3">
    <citation type="journal article" date="2012" name="PLoS Pathog.">
        <title>Comparative genomics of the apicomplexan parasites Toxoplasma gondii and Neospora caninum: Coccidia differing in host range and transmission strategy.</title>
        <authorList>
            <person name="Reid A.J."/>
            <person name="Vermont S.J."/>
            <person name="Cotton J.A."/>
            <person name="Harris D."/>
            <person name="Hill-Cawthorne G.A."/>
            <person name="Konen-Waisman S."/>
            <person name="Latham S.M."/>
            <person name="Mourier T."/>
            <person name="Norton R."/>
            <person name="Quail M.A."/>
            <person name="Sanders M."/>
            <person name="Shanmugam D."/>
            <person name="Sohal A."/>
            <person name="Wasmuth J.D."/>
            <person name="Brunk B."/>
            <person name="Grigg M.E."/>
            <person name="Howard J.C."/>
            <person name="Parkinson J."/>
            <person name="Roos D.S."/>
            <person name="Trees A.J."/>
            <person name="Berriman M."/>
            <person name="Pain A."/>
            <person name="Wastling J.M."/>
        </authorList>
    </citation>
    <scope>NUCLEOTIDE SEQUENCE [LARGE SCALE GENOMIC DNA]</scope>
    <source>
        <strain evidence="4">Liverpool</strain>
    </source>
</reference>
<feature type="compositionally biased region" description="Basic and acidic residues" evidence="1">
    <location>
        <begin position="1"/>
        <end position="11"/>
    </location>
</feature>
<evidence type="ECO:0000313" key="2">
    <source>
        <dbReference type="EMBL" id="CBZ52068.1"/>
    </source>
</evidence>
<dbReference type="VEuPathDB" id="ToxoDB:NCLIV_018580"/>
<dbReference type="eggNOG" id="ENOG502R0MH">
    <property type="taxonomic scope" value="Eukaryota"/>
</dbReference>
<proteinExistence type="predicted"/>
<dbReference type="AlphaFoldDB" id="F0VEC4"/>
<reference evidence="2" key="2">
    <citation type="submission" date="2011-03" db="EMBL/GenBank/DDBJ databases">
        <title>Comparative genomics and transcriptomics of Neospora caninum and Toxoplasma gondii.</title>
        <authorList>
            <person name="Reid A.J."/>
            <person name="Sohal A."/>
            <person name="Harris D."/>
            <person name="Quail M."/>
            <person name="Sanders M."/>
            <person name="Berriman M."/>
            <person name="Wastling J.M."/>
            <person name="Pain A."/>
        </authorList>
    </citation>
    <scope>NUCLEOTIDE SEQUENCE</scope>
    <source>
        <strain evidence="2">Liverpool</strain>
    </source>
</reference>
<reference evidence="3" key="4">
    <citation type="journal article" date="2015" name="PLoS ONE">
        <title>Comprehensive Evaluation of Toxoplasma gondii VEG and Neospora caninum LIV Genomes with Tachyzoite Stage Transcriptome and Proteome Defines Novel Transcript Features.</title>
        <authorList>
            <person name="Ramaprasad A."/>
            <person name="Mourier T."/>
            <person name="Naeem R."/>
            <person name="Malas T.B."/>
            <person name="Moussa E."/>
            <person name="Panigrahi A."/>
            <person name="Vermont S.J."/>
            <person name="Otto T.D."/>
            <person name="Wastling J."/>
            <person name="Pain A."/>
        </authorList>
    </citation>
    <scope>NUCLEOTIDE SEQUENCE</scope>
    <source>
        <strain evidence="3">Liverpool</strain>
    </source>
</reference>
<dbReference type="Proteomes" id="UP000007494">
    <property type="component" value="Chromosome VI"/>
</dbReference>
<accession>F0VEC4</accession>
<dbReference type="InParanoid" id="F0VEC4"/>
<evidence type="ECO:0000313" key="3">
    <source>
        <dbReference type="EMBL" id="CEL66029.1"/>
    </source>
</evidence>
<dbReference type="GeneID" id="13444934"/>
<reference evidence="2" key="1">
    <citation type="submission" date="2011-02" db="EMBL/GenBank/DDBJ databases">
        <authorList>
            <person name="Aslett M."/>
        </authorList>
    </citation>
    <scope>NUCLEOTIDE SEQUENCE</scope>
    <source>
        <strain evidence="2">Liverpool</strain>
    </source>
</reference>
<evidence type="ECO:0000256" key="1">
    <source>
        <dbReference type="SAM" id="MobiDB-lite"/>
    </source>
</evidence>
<evidence type="ECO:0000313" key="4">
    <source>
        <dbReference type="Proteomes" id="UP000007494"/>
    </source>
</evidence>
<dbReference type="EMBL" id="FR823387">
    <property type="protein sequence ID" value="CBZ52068.1"/>
    <property type="molecule type" value="Genomic_DNA"/>
</dbReference>
<dbReference type="EMBL" id="LN714480">
    <property type="protein sequence ID" value="CEL66029.1"/>
    <property type="molecule type" value="Genomic_DNA"/>
</dbReference>
<organism evidence="2 4">
    <name type="scientific">Neospora caninum (strain Liverpool)</name>
    <dbReference type="NCBI Taxonomy" id="572307"/>
    <lineage>
        <taxon>Eukaryota</taxon>
        <taxon>Sar</taxon>
        <taxon>Alveolata</taxon>
        <taxon>Apicomplexa</taxon>
        <taxon>Conoidasida</taxon>
        <taxon>Coccidia</taxon>
        <taxon>Eucoccidiorida</taxon>
        <taxon>Eimeriorina</taxon>
        <taxon>Sarcocystidae</taxon>
        <taxon>Neospora</taxon>
    </lineage>
</organism>
<dbReference type="OMA" id="CSAETQA"/>
<protein>
    <submittedName>
        <fullName evidence="2">Uncharacterized protein</fullName>
    </submittedName>
</protein>
<feature type="region of interest" description="Disordered" evidence="1">
    <location>
        <begin position="1"/>
        <end position="34"/>
    </location>
</feature>